<dbReference type="EMBL" id="JAKKPZ010000022">
    <property type="protein sequence ID" value="KAI1711368.1"/>
    <property type="molecule type" value="Genomic_DNA"/>
</dbReference>
<keyword evidence="2" id="KW-1185">Reference proteome</keyword>
<reference evidence="1" key="1">
    <citation type="submission" date="2022-01" db="EMBL/GenBank/DDBJ databases">
        <title>Genome Sequence Resource for Two Populations of Ditylenchus destructor, the Migratory Endoparasitic Phytonematode.</title>
        <authorList>
            <person name="Zhang H."/>
            <person name="Lin R."/>
            <person name="Xie B."/>
        </authorList>
    </citation>
    <scope>NUCLEOTIDE SEQUENCE</scope>
    <source>
        <strain evidence="1">BazhouSP</strain>
    </source>
</reference>
<comment type="caution">
    <text evidence="1">The sequence shown here is derived from an EMBL/GenBank/DDBJ whole genome shotgun (WGS) entry which is preliminary data.</text>
</comment>
<sequence length="227" mass="25961">MLDKQTNERVQIEKSEYKCTLNDLVFDCTFAIFCYSISSTRIKPLKAMPNNSNLTPNFWREIIELLNSGAFRQFLAAGITSFAQMFRNVTMLKCWMCGKRQLRYCTNCGPPMGNFERFAVCKDCCVCQIGHTRKPNHKEVRSHIGRQSGSYQSTYQPSSYAFNFRNDNNTSNAASGNEYRYSYRNASRFAACNDYMSGRRKDDDAAQFETKAFGNDGFCSSTLLMPS</sequence>
<dbReference type="Proteomes" id="UP001201812">
    <property type="component" value="Unassembled WGS sequence"/>
</dbReference>
<proteinExistence type="predicted"/>
<accession>A0AAD4MZJ7</accession>
<organism evidence="1 2">
    <name type="scientific">Ditylenchus destructor</name>
    <dbReference type="NCBI Taxonomy" id="166010"/>
    <lineage>
        <taxon>Eukaryota</taxon>
        <taxon>Metazoa</taxon>
        <taxon>Ecdysozoa</taxon>
        <taxon>Nematoda</taxon>
        <taxon>Chromadorea</taxon>
        <taxon>Rhabditida</taxon>
        <taxon>Tylenchina</taxon>
        <taxon>Tylenchomorpha</taxon>
        <taxon>Sphaerularioidea</taxon>
        <taxon>Anguinidae</taxon>
        <taxon>Anguininae</taxon>
        <taxon>Ditylenchus</taxon>
    </lineage>
</organism>
<protein>
    <submittedName>
        <fullName evidence="1">Uncharacterized protein</fullName>
    </submittedName>
</protein>
<gene>
    <name evidence="1" type="ORF">DdX_10246</name>
</gene>
<name>A0AAD4MZJ7_9BILA</name>
<dbReference type="AlphaFoldDB" id="A0AAD4MZJ7"/>
<evidence type="ECO:0000313" key="1">
    <source>
        <dbReference type="EMBL" id="KAI1711368.1"/>
    </source>
</evidence>
<evidence type="ECO:0000313" key="2">
    <source>
        <dbReference type="Proteomes" id="UP001201812"/>
    </source>
</evidence>